<dbReference type="SUPFAM" id="SSF50998">
    <property type="entry name" value="Quinoprotein alcohol dehydrogenase-like"/>
    <property type="match status" value="1"/>
</dbReference>
<keyword evidence="4" id="KW-1185">Reference proteome</keyword>
<dbReference type="InterPro" id="IPR015943">
    <property type="entry name" value="WD40/YVTN_repeat-like_dom_sf"/>
</dbReference>
<protein>
    <submittedName>
        <fullName evidence="3">WD40 repeat domain-containing protein</fullName>
    </submittedName>
</protein>
<accession>A0A3A8QQ15</accession>
<gene>
    <name evidence="3" type="ORF">D7V93_03600</name>
</gene>
<organism evidence="3 4">
    <name type="scientific">Corallococcus llansteffanensis</name>
    <dbReference type="NCBI Taxonomy" id="2316731"/>
    <lineage>
        <taxon>Bacteria</taxon>
        <taxon>Pseudomonadati</taxon>
        <taxon>Myxococcota</taxon>
        <taxon>Myxococcia</taxon>
        <taxon>Myxococcales</taxon>
        <taxon>Cystobacterineae</taxon>
        <taxon>Myxococcaceae</taxon>
        <taxon>Corallococcus</taxon>
    </lineage>
</organism>
<evidence type="ECO:0000313" key="3">
    <source>
        <dbReference type="EMBL" id="RKH66942.1"/>
    </source>
</evidence>
<sequence>MQWLGWDASSRYLLSVLQRGQACLRWWDLQSDHHTPVVTLPLPGAMAAWFLPGSQNLLSVTVRGTLQTWAVSDGSLVSTVETGMSISGAHLSMDGTRLLLTAPAGRVLLWDLQRNWLVWRREDPAYLYGCALSPDGRFAAAGAAEEQPEDRTRASLRLWDARTGRPLATRAFEQSSRTWTVAFAPSGEGLVAGTSAGELVYLGLPDLEVIRNVSGPAPGAIHVEFNREGSLLAVSADTSAFEVRAAQGGRELYSDSDLDDMQLSTVAFSPDGRFVSWGLDESRVGLWGVA</sequence>
<proteinExistence type="predicted"/>
<feature type="non-terminal residue" evidence="3">
    <location>
        <position position="290"/>
    </location>
</feature>
<dbReference type="AlphaFoldDB" id="A0A3A8QQ15"/>
<dbReference type="EMBL" id="RAWB01000022">
    <property type="protein sequence ID" value="RKH66942.1"/>
    <property type="molecule type" value="Genomic_DNA"/>
</dbReference>
<reference evidence="4" key="1">
    <citation type="submission" date="2018-09" db="EMBL/GenBank/DDBJ databases">
        <authorList>
            <person name="Livingstone P.G."/>
            <person name="Whitworth D.E."/>
        </authorList>
    </citation>
    <scope>NUCLEOTIDE SEQUENCE [LARGE SCALE GENOMIC DNA]</scope>
    <source>
        <strain evidence="4">CA051B</strain>
    </source>
</reference>
<name>A0A3A8QQ15_9BACT</name>
<comment type="caution">
    <text evidence="3">The sequence shown here is derived from an EMBL/GenBank/DDBJ whole genome shotgun (WGS) entry which is preliminary data.</text>
</comment>
<dbReference type="PANTHER" id="PTHR19848:SF8">
    <property type="entry name" value="F-BOX AND WD REPEAT DOMAIN CONTAINING 7"/>
    <property type="match status" value="1"/>
</dbReference>
<dbReference type="Proteomes" id="UP000272888">
    <property type="component" value="Unassembled WGS sequence"/>
</dbReference>
<keyword evidence="1" id="KW-0853">WD repeat</keyword>
<keyword evidence="2" id="KW-0677">Repeat</keyword>
<evidence type="ECO:0000256" key="2">
    <source>
        <dbReference type="ARBA" id="ARBA00022737"/>
    </source>
</evidence>
<evidence type="ECO:0000313" key="4">
    <source>
        <dbReference type="Proteomes" id="UP000272888"/>
    </source>
</evidence>
<evidence type="ECO:0000256" key="1">
    <source>
        <dbReference type="ARBA" id="ARBA00022574"/>
    </source>
</evidence>
<dbReference type="InterPro" id="IPR011047">
    <property type="entry name" value="Quinoprotein_ADH-like_sf"/>
</dbReference>
<dbReference type="Gene3D" id="2.130.10.10">
    <property type="entry name" value="YVTN repeat-like/Quinoprotein amine dehydrogenase"/>
    <property type="match status" value="2"/>
</dbReference>
<dbReference type="PANTHER" id="PTHR19848">
    <property type="entry name" value="WD40 REPEAT PROTEIN"/>
    <property type="match status" value="1"/>
</dbReference>